<organism evidence="1 2">
    <name type="scientific">Shewanella aestuarii</name>
    <dbReference type="NCBI Taxonomy" id="1028752"/>
    <lineage>
        <taxon>Bacteria</taxon>
        <taxon>Pseudomonadati</taxon>
        <taxon>Pseudomonadota</taxon>
        <taxon>Gammaproteobacteria</taxon>
        <taxon>Alteromonadales</taxon>
        <taxon>Shewanellaceae</taxon>
        <taxon>Shewanella</taxon>
    </lineage>
</organism>
<name>A0A6G9QPD4_9GAMM</name>
<protein>
    <submittedName>
        <fullName evidence="1">Uncharacterized protein</fullName>
    </submittedName>
</protein>
<sequence length="121" mass="13955">MTTLIELKPLKEQSLDAQLMQLTGDGFGYSSFHNEGDTTKLTPSGILVHKKSGMRFKVPLPIFTLAEYNQQAQKDVWDTERTDWKDWPKIRHQFIGKRTFLGNENGATVLFIEDQHFVIEN</sequence>
<keyword evidence="2" id="KW-1185">Reference proteome</keyword>
<reference evidence="1 2" key="1">
    <citation type="submission" date="2020-03" db="EMBL/GenBank/DDBJ databases">
        <title>Complete genome sequence of Shewanella sp.</title>
        <authorList>
            <person name="Kim Y.-S."/>
            <person name="Kim S.-J."/>
            <person name="Jung H.-K."/>
            <person name="Kim K.-H."/>
        </authorList>
    </citation>
    <scope>NUCLEOTIDE SEQUENCE [LARGE SCALE GENOMIC DNA]</scope>
    <source>
        <strain evidence="1 2">PN3F2</strain>
        <plasmid evidence="1 2">pPN3F2_1</plasmid>
    </source>
</reference>
<evidence type="ECO:0000313" key="2">
    <source>
        <dbReference type="Proteomes" id="UP000502608"/>
    </source>
</evidence>
<keyword evidence="1" id="KW-0614">Plasmid</keyword>
<dbReference type="EMBL" id="CP050314">
    <property type="protein sequence ID" value="QIR16342.1"/>
    <property type="molecule type" value="Genomic_DNA"/>
</dbReference>
<dbReference type="KEGG" id="saes:HBH39_17810"/>
<dbReference type="AlphaFoldDB" id="A0A6G9QPD4"/>
<evidence type="ECO:0000313" key="1">
    <source>
        <dbReference type="EMBL" id="QIR16342.1"/>
    </source>
</evidence>
<proteinExistence type="predicted"/>
<geneLocation type="plasmid" evidence="1 2">
    <name>pPN3F2_1</name>
</geneLocation>
<dbReference type="Proteomes" id="UP000502608">
    <property type="component" value="Plasmid pPN3F2_1"/>
</dbReference>
<dbReference type="RefSeq" id="WP_167680191.1">
    <property type="nucleotide sequence ID" value="NZ_CP050314.1"/>
</dbReference>
<gene>
    <name evidence="1" type="ORF">HBH39_17810</name>
</gene>
<accession>A0A6G9QPD4</accession>